<evidence type="ECO:0000256" key="11">
    <source>
        <dbReference type="ARBA" id="ARBA00025736"/>
    </source>
</evidence>
<protein>
    <recommendedName>
        <fullName evidence="14">G-protein coupled receptors family 1 profile domain-containing protein</fullName>
    </recommendedName>
</protein>
<dbReference type="InterPro" id="IPR000826">
    <property type="entry name" value="Formyl_rcpt-rel"/>
</dbReference>
<feature type="transmembrane region" description="Helical" evidence="13">
    <location>
        <begin position="149"/>
        <end position="169"/>
    </location>
</feature>
<dbReference type="PRINTS" id="PR00237">
    <property type="entry name" value="GPCRRHODOPSN"/>
</dbReference>
<dbReference type="Pfam" id="PF00001">
    <property type="entry name" value="7tm_1"/>
    <property type="match status" value="1"/>
</dbReference>
<dbReference type="Gene3D" id="1.20.1070.10">
    <property type="entry name" value="Rhodopsin 7-helix transmembrane proteins"/>
    <property type="match status" value="1"/>
</dbReference>
<evidence type="ECO:0000256" key="13">
    <source>
        <dbReference type="SAM" id="Phobius"/>
    </source>
</evidence>
<dbReference type="CDD" id="cd14974">
    <property type="entry name" value="7tmA_Anaphylatoxin_R-like"/>
    <property type="match status" value="1"/>
</dbReference>
<sequence>MDANSSYIWSNWTDWEDSDYDIAPEEHDAKALKDALNLAAMILYSLIFLLGVPGNVAVIWIAGFQMRRRPNTVWFLSLSAADLVCCLSLPFLVAQLALSYRWPFGSFLCKVLPSATIFSMFASVFLLTGISVDRCLVTLHPVWAHNRRTVTHVALACSLAWALALLMSLPSSLYRQTHLLQSDVYCINDFDGAPTNTNHVIQVTRFVFGFLLPFLLIGACNGLLLLRVRGSRIRRPRKVYRLVLLVVLCFFICWLPYHLVGLLLLAGGESQWRRRLQAADPLVTILAYLNSCLNPFLYVFAGGGFREQLRRSLRDIFEGAFEEEEASNPQSKTKSGALSVELTAHPRGKREGERVQGEGRGGREGSGERTGAG</sequence>
<name>A0A401QFM9_SCYTO</name>
<evidence type="ECO:0000256" key="5">
    <source>
        <dbReference type="ARBA" id="ARBA00022989"/>
    </source>
</evidence>
<dbReference type="AlphaFoldDB" id="A0A401QFM9"/>
<keyword evidence="3" id="KW-0145">Chemotaxis</keyword>
<evidence type="ECO:0000256" key="12">
    <source>
        <dbReference type="SAM" id="MobiDB-lite"/>
    </source>
</evidence>
<reference evidence="15 16" key="1">
    <citation type="journal article" date="2018" name="Nat. Ecol. Evol.">
        <title>Shark genomes provide insights into elasmobranch evolution and the origin of vertebrates.</title>
        <authorList>
            <person name="Hara Y"/>
            <person name="Yamaguchi K"/>
            <person name="Onimaru K"/>
            <person name="Kadota M"/>
            <person name="Koyanagi M"/>
            <person name="Keeley SD"/>
            <person name="Tatsumi K"/>
            <person name="Tanaka K"/>
            <person name="Motone F"/>
            <person name="Kageyama Y"/>
            <person name="Nozu R"/>
            <person name="Adachi N"/>
            <person name="Nishimura O"/>
            <person name="Nakagawa R"/>
            <person name="Tanegashima C"/>
            <person name="Kiyatake I"/>
            <person name="Matsumoto R"/>
            <person name="Murakumo K"/>
            <person name="Nishida K"/>
            <person name="Terakita A"/>
            <person name="Kuratani S"/>
            <person name="Sato K"/>
            <person name="Hyodo S Kuraku.S."/>
        </authorList>
    </citation>
    <scope>NUCLEOTIDE SEQUENCE [LARGE SCALE GENOMIC DNA]</scope>
</reference>
<dbReference type="GO" id="GO:0007200">
    <property type="term" value="P:phospholipase C-activating G protein-coupled receptor signaling pathway"/>
    <property type="evidence" value="ECO:0007669"/>
    <property type="project" value="TreeGrafter"/>
</dbReference>
<feature type="transmembrane region" description="Helical" evidence="13">
    <location>
        <begin position="206"/>
        <end position="227"/>
    </location>
</feature>
<evidence type="ECO:0000259" key="14">
    <source>
        <dbReference type="PROSITE" id="PS50262"/>
    </source>
</evidence>
<dbReference type="PRINTS" id="PR00526">
    <property type="entry name" value="FMETLEUPHER"/>
</dbReference>
<feature type="compositionally biased region" description="Polar residues" evidence="12">
    <location>
        <begin position="327"/>
        <end position="336"/>
    </location>
</feature>
<feature type="transmembrane region" description="Helical" evidence="13">
    <location>
        <begin position="38"/>
        <end position="61"/>
    </location>
</feature>
<dbReference type="OMA" id="AWMENTS"/>
<feature type="domain" description="G-protein coupled receptors family 1 profile" evidence="14">
    <location>
        <begin position="54"/>
        <end position="298"/>
    </location>
</feature>
<dbReference type="GO" id="GO:0005886">
    <property type="term" value="C:plasma membrane"/>
    <property type="evidence" value="ECO:0007669"/>
    <property type="project" value="UniProtKB-SubCell"/>
</dbReference>
<dbReference type="SUPFAM" id="SSF81321">
    <property type="entry name" value="Family A G protein-coupled receptor-like"/>
    <property type="match status" value="1"/>
</dbReference>
<keyword evidence="6" id="KW-0297">G-protein coupled receptor</keyword>
<evidence type="ECO:0000256" key="10">
    <source>
        <dbReference type="ARBA" id="ARBA00023224"/>
    </source>
</evidence>
<dbReference type="PROSITE" id="PS50262">
    <property type="entry name" value="G_PROTEIN_RECEP_F1_2"/>
    <property type="match status" value="1"/>
</dbReference>
<dbReference type="GO" id="GO:0004930">
    <property type="term" value="F:G protein-coupled receptor activity"/>
    <property type="evidence" value="ECO:0007669"/>
    <property type="project" value="UniProtKB-KW"/>
</dbReference>
<organism evidence="15 16">
    <name type="scientific">Scyliorhinus torazame</name>
    <name type="common">Cloudy catshark</name>
    <name type="synonym">Catulus torazame</name>
    <dbReference type="NCBI Taxonomy" id="75743"/>
    <lineage>
        <taxon>Eukaryota</taxon>
        <taxon>Metazoa</taxon>
        <taxon>Chordata</taxon>
        <taxon>Craniata</taxon>
        <taxon>Vertebrata</taxon>
        <taxon>Chondrichthyes</taxon>
        <taxon>Elasmobranchii</taxon>
        <taxon>Galeomorphii</taxon>
        <taxon>Galeoidea</taxon>
        <taxon>Carcharhiniformes</taxon>
        <taxon>Scyliorhinidae</taxon>
        <taxon>Scyliorhinus</taxon>
    </lineage>
</organism>
<evidence type="ECO:0000256" key="7">
    <source>
        <dbReference type="ARBA" id="ARBA00023136"/>
    </source>
</evidence>
<keyword evidence="2" id="KW-1003">Cell membrane</keyword>
<evidence type="ECO:0000256" key="2">
    <source>
        <dbReference type="ARBA" id="ARBA00022475"/>
    </source>
</evidence>
<keyword evidence="5 13" id="KW-1133">Transmembrane helix</keyword>
<keyword evidence="16" id="KW-1185">Reference proteome</keyword>
<dbReference type="Proteomes" id="UP000288216">
    <property type="component" value="Unassembled WGS sequence"/>
</dbReference>
<feature type="transmembrane region" description="Helical" evidence="13">
    <location>
        <begin position="285"/>
        <end position="305"/>
    </location>
</feature>
<proteinExistence type="inferred from homology"/>
<evidence type="ECO:0000313" key="15">
    <source>
        <dbReference type="EMBL" id="GCB84127.1"/>
    </source>
</evidence>
<dbReference type="GO" id="GO:0006954">
    <property type="term" value="P:inflammatory response"/>
    <property type="evidence" value="ECO:0007669"/>
    <property type="project" value="TreeGrafter"/>
</dbReference>
<keyword evidence="7 13" id="KW-0472">Membrane</keyword>
<accession>A0A401QFM9</accession>
<evidence type="ECO:0000256" key="8">
    <source>
        <dbReference type="ARBA" id="ARBA00023157"/>
    </source>
</evidence>
<dbReference type="STRING" id="75743.A0A401QFM9"/>
<dbReference type="GO" id="GO:0007204">
    <property type="term" value="P:positive regulation of cytosolic calcium ion concentration"/>
    <property type="evidence" value="ECO:0007669"/>
    <property type="project" value="TreeGrafter"/>
</dbReference>
<dbReference type="GO" id="GO:0006935">
    <property type="term" value="P:chemotaxis"/>
    <property type="evidence" value="ECO:0007669"/>
    <property type="project" value="UniProtKB-KW"/>
</dbReference>
<keyword evidence="9" id="KW-0675">Receptor</keyword>
<comment type="subcellular location">
    <subcellularLocation>
        <location evidence="1">Cell membrane</location>
        <topology evidence="1">Multi-pass membrane protein</topology>
    </subcellularLocation>
</comment>
<gene>
    <name evidence="15" type="ORF">scyTo_0024852</name>
</gene>
<evidence type="ECO:0000313" key="16">
    <source>
        <dbReference type="Proteomes" id="UP000288216"/>
    </source>
</evidence>
<dbReference type="EMBL" id="BFAA01058482">
    <property type="protein sequence ID" value="GCB84127.1"/>
    <property type="molecule type" value="Genomic_DNA"/>
</dbReference>
<dbReference type="InterPro" id="IPR017452">
    <property type="entry name" value="GPCR_Rhodpsn_7TM"/>
</dbReference>
<evidence type="ECO:0000256" key="4">
    <source>
        <dbReference type="ARBA" id="ARBA00022692"/>
    </source>
</evidence>
<keyword evidence="8" id="KW-1015">Disulfide bond</keyword>
<keyword evidence="4 13" id="KW-0812">Transmembrane</keyword>
<feature type="region of interest" description="Disordered" evidence="12">
    <location>
        <begin position="323"/>
        <end position="373"/>
    </location>
</feature>
<evidence type="ECO:0000256" key="6">
    <source>
        <dbReference type="ARBA" id="ARBA00023040"/>
    </source>
</evidence>
<feature type="compositionally biased region" description="Basic and acidic residues" evidence="12">
    <location>
        <begin position="349"/>
        <end position="367"/>
    </location>
</feature>
<dbReference type="PANTHER" id="PTHR24225">
    <property type="entry name" value="CHEMOTACTIC RECEPTOR"/>
    <property type="match status" value="1"/>
</dbReference>
<evidence type="ECO:0000256" key="1">
    <source>
        <dbReference type="ARBA" id="ARBA00004651"/>
    </source>
</evidence>
<feature type="transmembrane region" description="Helical" evidence="13">
    <location>
        <begin position="239"/>
        <end position="265"/>
    </location>
</feature>
<comment type="similarity">
    <text evidence="11">Belongs to the chemokine-like receptor (CMKLR) family.</text>
</comment>
<dbReference type="GO" id="GO:0004878">
    <property type="term" value="F:complement component C5a receptor activity"/>
    <property type="evidence" value="ECO:0007669"/>
    <property type="project" value="TreeGrafter"/>
</dbReference>
<feature type="transmembrane region" description="Helical" evidence="13">
    <location>
        <begin position="73"/>
        <end position="97"/>
    </location>
</feature>
<comment type="caution">
    <text evidence="15">The sequence shown here is derived from an EMBL/GenBank/DDBJ whole genome shotgun (WGS) entry which is preliminary data.</text>
</comment>
<dbReference type="OrthoDB" id="9835842at2759"/>
<dbReference type="PANTHER" id="PTHR24225:SF29">
    <property type="entry name" value="C5A ANAPHYLATOXIN CHEMOTACTIC RECEPTOR 1"/>
    <property type="match status" value="1"/>
</dbReference>
<keyword evidence="10" id="KW-0807">Transducer</keyword>
<feature type="transmembrane region" description="Helical" evidence="13">
    <location>
        <begin position="117"/>
        <end position="137"/>
    </location>
</feature>
<dbReference type="InterPro" id="IPR000276">
    <property type="entry name" value="GPCR_Rhodpsn"/>
</dbReference>
<evidence type="ECO:0000256" key="3">
    <source>
        <dbReference type="ARBA" id="ARBA00022500"/>
    </source>
</evidence>
<dbReference type="FunFam" id="1.20.1070.10:FF:000034">
    <property type="entry name" value="G-protein coupled receptor 1"/>
    <property type="match status" value="1"/>
</dbReference>
<evidence type="ECO:0000256" key="9">
    <source>
        <dbReference type="ARBA" id="ARBA00023170"/>
    </source>
</evidence>